<protein>
    <submittedName>
        <fullName evidence="1">Uncharacterized protein</fullName>
    </submittedName>
</protein>
<evidence type="ECO:0000313" key="1">
    <source>
        <dbReference type="EMBL" id="GAA4024738.1"/>
    </source>
</evidence>
<comment type="caution">
    <text evidence="1">The sequence shown here is derived from an EMBL/GenBank/DDBJ whole genome shotgun (WGS) entry which is preliminary data.</text>
</comment>
<reference evidence="2" key="1">
    <citation type="journal article" date="2019" name="Int. J. Syst. Evol. Microbiol.">
        <title>The Global Catalogue of Microorganisms (GCM) 10K type strain sequencing project: providing services to taxonomists for standard genome sequencing and annotation.</title>
        <authorList>
            <consortium name="The Broad Institute Genomics Platform"/>
            <consortium name="The Broad Institute Genome Sequencing Center for Infectious Disease"/>
            <person name="Wu L."/>
            <person name="Ma J."/>
        </authorList>
    </citation>
    <scope>NUCLEOTIDE SEQUENCE [LARGE SCALE GENOMIC DNA]</scope>
    <source>
        <strain evidence="2">JCM 17225</strain>
    </source>
</reference>
<accession>A0ABP7TDT3</accession>
<gene>
    <name evidence="1" type="ORF">GCM10022409_05900</name>
</gene>
<name>A0ABP7TDT3_9BACT</name>
<sequence length="108" mass="11078">MPEMRHGPGQEIAPARRWAAALTGVASQPQLLPTLPHSQPIKNLLFALTLLATIGTAAANDGKPGKKAKKGAAEVKMQCTKDEKAGASCCVKKTATAAVVAPAPALVK</sequence>
<organism evidence="1 2">
    <name type="scientific">Hymenobacter glaciei</name>
    <dbReference type="NCBI Taxonomy" id="877209"/>
    <lineage>
        <taxon>Bacteria</taxon>
        <taxon>Pseudomonadati</taxon>
        <taxon>Bacteroidota</taxon>
        <taxon>Cytophagia</taxon>
        <taxon>Cytophagales</taxon>
        <taxon>Hymenobacteraceae</taxon>
        <taxon>Hymenobacter</taxon>
    </lineage>
</organism>
<keyword evidence="2" id="KW-1185">Reference proteome</keyword>
<proteinExistence type="predicted"/>
<dbReference type="EMBL" id="BAABDK010000003">
    <property type="protein sequence ID" value="GAA4024738.1"/>
    <property type="molecule type" value="Genomic_DNA"/>
</dbReference>
<dbReference type="Proteomes" id="UP001501469">
    <property type="component" value="Unassembled WGS sequence"/>
</dbReference>
<evidence type="ECO:0000313" key="2">
    <source>
        <dbReference type="Proteomes" id="UP001501469"/>
    </source>
</evidence>